<keyword evidence="4" id="KW-1185">Reference proteome</keyword>
<reference evidence="4" key="1">
    <citation type="journal article" date="2008" name="Nat. Genet.">
        <title>The Pristionchus pacificus genome provides a unique perspective on nematode lifestyle and parasitism.</title>
        <authorList>
            <person name="Dieterich C."/>
            <person name="Clifton S.W."/>
            <person name="Schuster L.N."/>
            <person name="Chinwalla A."/>
            <person name="Delehaunty K."/>
            <person name="Dinkelacker I."/>
            <person name="Fulton L."/>
            <person name="Fulton R."/>
            <person name="Godfrey J."/>
            <person name="Minx P."/>
            <person name="Mitreva M."/>
            <person name="Roeseler W."/>
            <person name="Tian H."/>
            <person name="Witte H."/>
            <person name="Yang S.P."/>
            <person name="Wilson R.K."/>
            <person name="Sommer R.J."/>
        </authorList>
    </citation>
    <scope>NUCLEOTIDE SEQUENCE [LARGE SCALE GENOMIC DNA]</scope>
    <source>
        <strain evidence="4">PS312</strain>
    </source>
</reference>
<gene>
    <name evidence="3" type="primary">WBGene00112294</name>
</gene>
<feature type="compositionally biased region" description="Polar residues" evidence="1">
    <location>
        <begin position="949"/>
        <end position="980"/>
    </location>
</feature>
<keyword evidence="2" id="KW-1133">Transmembrane helix</keyword>
<dbReference type="EnsemblMetazoa" id="PPA22740.1">
    <property type="protein sequence ID" value="PPA22740.1"/>
    <property type="gene ID" value="WBGene00112294"/>
</dbReference>
<evidence type="ECO:0000313" key="4">
    <source>
        <dbReference type="Proteomes" id="UP000005239"/>
    </source>
</evidence>
<organism evidence="3 4">
    <name type="scientific">Pristionchus pacificus</name>
    <name type="common">Parasitic nematode worm</name>
    <dbReference type="NCBI Taxonomy" id="54126"/>
    <lineage>
        <taxon>Eukaryota</taxon>
        <taxon>Metazoa</taxon>
        <taxon>Ecdysozoa</taxon>
        <taxon>Nematoda</taxon>
        <taxon>Chromadorea</taxon>
        <taxon>Rhabditida</taxon>
        <taxon>Rhabditina</taxon>
        <taxon>Diplogasteromorpha</taxon>
        <taxon>Diplogasteroidea</taxon>
        <taxon>Neodiplogasteridae</taxon>
        <taxon>Pristionchus</taxon>
    </lineage>
</organism>
<feature type="compositionally biased region" description="Polar residues" evidence="1">
    <location>
        <begin position="931"/>
        <end position="941"/>
    </location>
</feature>
<feature type="compositionally biased region" description="Polar residues" evidence="1">
    <location>
        <begin position="857"/>
        <end position="866"/>
    </location>
</feature>
<sequence length="1433" mass="153628">MVVNNKLFPIISIFILVIGVILSAVGITLIIVSSTTECTPVDSPSTVFTTTVSPPECQPQTCNSRMFGAQVPLSEEVFGPWNSNLTNPNSTQFQQLDSFVSEMIKNALEKTPNAKMQILMSSEATVTYDVQVTRFTRQLTDQTVQLYIRPDDKGGTIAYTSGVAVSTAPLDDIPQVCEIQTTLEENLDTGVVVNGEEKAIVRLLNIFLQDPLTNVQNALTVAIPECPISTECPTVVPTDSLDCSLCPISTECPIIPCPTTSLTNSTSCPTVIPTECPICPVEGITTECPSLSCPTSTPSPCDCPSTDCPLVTECPVISTTNCPMVIPTDCPVCPPETIPTECPLITCPTSSPVEWVSTTDCPTVIPTECPVTQCPICPPEGTDCPSVTPPNTSECPVVTNCPINIPTDCSTMKSSDSPQDCSTCPPQFTDCPIVSTTECPTLQSTECPTVIPTDCPIQDCSTCPSVTSSSPSDCVTSTVNTTECPSLDCSLCSTDLSTSFPSSSCPSISPTECNCPSTDSLPSTGCPTATDIPFSPTCHSTIFGAQLSLVETPWNTNLSDPYSHEFKEKADEVSKLLLNALDGSMNEMIILSSGDVKVTYNVQVDRFSPGSEGTIAYASGVALSIAPIEDMPSVSDIRNTLNSSLGEDVTVENNELQFCSSDLFPSLPIDITTLSMGTTEDKTTQSTIPQSTSQEPENTQKWTTEEPETTHPSTTIPQSSSLEPHFTETTPIIPQTTTQPSTIFTQSTSRQPSSAQSTPTAQQSTAEGSQSTQQSTPISQTSTIETQTTHLSSSAPQSTTEEVETTQPSSPIPPSTSIVPHTTQSTPSIDQSTSHTSEKPISTTEEVTQSSSEQDKSTQFTTPTYQSSSHEPSHSSTFYSTTEGDHTTNQSSPSPSDISTTEELNGSSSQSPTSSSEQSNTSFSTPSFSTEPVQFATTPEDISTKSTERIQSTTEESVHSSLSTQSNPSTTAIDHSSTLPSQTTTEQLTVLSTESLTTLPSTVPSTSQVWTSPSTVSCSGREVINGDVYLLFDYTLYDDVMRLPDETNGIEAFITDILFSFDGNHFFFDKDPTTGAILFQLFLVHYPVDDNALYDTFLNTPISGLDHLSKVMGLVNQIPLTATESKMKDALQAIYSSPNSNTNKQKSIVLISKSEDFVDEAKSIAKQLQVDKKFNIIGVPLNGINLTPLTNYDDIPLDVTSVDSQVETATTIDSVLKWISSACIAVPITLPSTTTSRYTTPSTTKLYPTFTPCDPTLIDQHIAFVYQLNYGEANRNSDIIRNILKNPEITSDDDNSFGAVFPFPNDDYYFLKSGWVPLKDSQLNVYFDSFFIPPEAATGSNIADGLQSLIETPSGADRQIVAIIANSAEDVAAAQILADQLKETSTIITLAYGGDFDLSSLASSHQFVLTQTNEDSTQAASLLLNSILQATCQ</sequence>
<evidence type="ECO:0000313" key="3">
    <source>
        <dbReference type="EnsemblMetazoa" id="PPA22740.1"/>
    </source>
</evidence>
<feature type="compositionally biased region" description="Polar residues" evidence="1">
    <location>
        <begin position="877"/>
        <end position="906"/>
    </location>
</feature>
<protein>
    <submittedName>
        <fullName evidence="3">Uncharacterized protein</fullName>
    </submittedName>
</protein>
<proteinExistence type="predicted"/>
<feature type="transmembrane region" description="Helical" evidence="2">
    <location>
        <begin position="7"/>
        <end position="32"/>
    </location>
</feature>
<feature type="compositionally biased region" description="Low complexity" evidence="1">
    <location>
        <begin position="842"/>
        <end position="852"/>
    </location>
</feature>
<keyword evidence="2" id="KW-0472">Membrane</keyword>
<evidence type="ECO:0000256" key="1">
    <source>
        <dbReference type="SAM" id="MobiDB-lite"/>
    </source>
</evidence>
<feature type="compositionally biased region" description="Polar residues" evidence="1">
    <location>
        <begin position="824"/>
        <end position="841"/>
    </location>
</feature>
<feature type="compositionally biased region" description="Low complexity" evidence="1">
    <location>
        <begin position="867"/>
        <end position="876"/>
    </location>
</feature>
<dbReference type="PANTHER" id="PTHR37972">
    <property type="entry name" value="PROTEIN CBG25533"/>
    <property type="match status" value="1"/>
</dbReference>
<dbReference type="Proteomes" id="UP000005239">
    <property type="component" value="Unassembled WGS sequence"/>
</dbReference>
<reference evidence="3" key="2">
    <citation type="submission" date="2022-06" db="UniProtKB">
        <authorList>
            <consortium name="EnsemblMetazoa"/>
        </authorList>
    </citation>
    <scope>IDENTIFICATION</scope>
    <source>
        <strain evidence="3">PS312</strain>
    </source>
</reference>
<feature type="compositionally biased region" description="Low complexity" evidence="1">
    <location>
        <begin position="727"/>
        <end position="789"/>
    </location>
</feature>
<keyword evidence="2" id="KW-0812">Transmembrane</keyword>
<feature type="compositionally biased region" description="Low complexity" evidence="1">
    <location>
        <begin position="805"/>
        <end position="823"/>
    </location>
</feature>
<name>A0A8R1UGT4_PRIPA</name>
<feature type="compositionally biased region" description="Polar residues" evidence="1">
    <location>
        <begin position="790"/>
        <end position="800"/>
    </location>
</feature>
<evidence type="ECO:0000256" key="2">
    <source>
        <dbReference type="SAM" id="Phobius"/>
    </source>
</evidence>
<accession>A0A8R1UGT4</accession>
<dbReference type="PANTHER" id="PTHR37972:SF2">
    <property type="entry name" value="PRION-LIKE-(Q_N-RICH)-DOMAIN-BEARING PROTEIN-RELATED"/>
    <property type="match status" value="1"/>
</dbReference>
<feature type="compositionally biased region" description="Low complexity" evidence="1">
    <location>
        <begin position="684"/>
        <end position="694"/>
    </location>
</feature>
<feature type="region of interest" description="Disordered" evidence="1">
    <location>
        <begin position="675"/>
        <end position="985"/>
    </location>
</feature>
<feature type="compositionally biased region" description="Low complexity" evidence="1">
    <location>
        <begin position="907"/>
        <end position="930"/>
    </location>
</feature>